<proteinExistence type="predicted"/>
<keyword evidence="2" id="KW-0808">Transferase</keyword>
<evidence type="ECO:0000313" key="2">
    <source>
        <dbReference type="EMBL" id="EPT06168.1"/>
    </source>
</evidence>
<dbReference type="PANTHER" id="PTHR12224:SF0">
    <property type="entry name" value="BETA-1,4-MANNOSYL-GLYCOPROTEIN 4-BETA-N-ACETYLGLUCOSAMINYLTRANSFERASE"/>
    <property type="match status" value="1"/>
</dbReference>
<dbReference type="InParanoid" id="S8EPW8"/>
<dbReference type="STRING" id="743788.S8EPW8"/>
<dbReference type="GO" id="GO:0003830">
    <property type="term" value="F:beta-1,4-mannosylglycoprotein 4-beta-N-acetylglucosaminyltransferase activity"/>
    <property type="evidence" value="ECO:0007669"/>
    <property type="project" value="InterPro"/>
</dbReference>
<dbReference type="GO" id="GO:0016020">
    <property type="term" value="C:membrane"/>
    <property type="evidence" value="ECO:0007669"/>
    <property type="project" value="InterPro"/>
</dbReference>
<reference evidence="2 3" key="1">
    <citation type="journal article" date="2012" name="Science">
        <title>The Paleozoic origin of enzymatic lignin decomposition reconstructed from 31 fungal genomes.</title>
        <authorList>
            <person name="Floudas D."/>
            <person name="Binder M."/>
            <person name="Riley R."/>
            <person name="Barry K."/>
            <person name="Blanchette R.A."/>
            <person name="Henrissat B."/>
            <person name="Martinez A.T."/>
            <person name="Otillar R."/>
            <person name="Spatafora J.W."/>
            <person name="Yadav J.S."/>
            <person name="Aerts A."/>
            <person name="Benoit I."/>
            <person name="Boyd A."/>
            <person name="Carlson A."/>
            <person name="Copeland A."/>
            <person name="Coutinho P.M."/>
            <person name="de Vries R.P."/>
            <person name="Ferreira P."/>
            <person name="Findley K."/>
            <person name="Foster B."/>
            <person name="Gaskell J."/>
            <person name="Glotzer D."/>
            <person name="Gorecki P."/>
            <person name="Heitman J."/>
            <person name="Hesse C."/>
            <person name="Hori C."/>
            <person name="Igarashi K."/>
            <person name="Jurgens J.A."/>
            <person name="Kallen N."/>
            <person name="Kersten P."/>
            <person name="Kohler A."/>
            <person name="Kuees U."/>
            <person name="Kumar T.K.A."/>
            <person name="Kuo A."/>
            <person name="LaButti K."/>
            <person name="Larrondo L.F."/>
            <person name="Lindquist E."/>
            <person name="Ling A."/>
            <person name="Lombard V."/>
            <person name="Lucas S."/>
            <person name="Lundell T."/>
            <person name="Martin R."/>
            <person name="McLaughlin D.J."/>
            <person name="Morgenstern I."/>
            <person name="Morin E."/>
            <person name="Murat C."/>
            <person name="Nagy L.G."/>
            <person name="Nolan M."/>
            <person name="Ohm R.A."/>
            <person name="Patyshakuliyeva A."/>
            <person name="Rokas A."/>
            <person name="Ruiz-Duenas F.J."/>
            <person name="Sabat G."/>
            <person name="Salamov A."/>
            <person name="Samejima M."/>
            <person name="Schmutz J."/>
            <person name="Slot J.C."/>
            <person name="St John F."/>
            <person name="Stenlid J."/>
            <person name="Sun H."/>
            <person name="Sun S."/>
            <person name="Syed K."/>
            <person name="Tsang A."/>
            <person name="Wiebenga A."/>
            <person name="Young D."/>
            <person name="Pisabarro A."/>
            <person name="Eastwood D.C."/>
            <person name="Martin F."/>
            <person name="Cullen D."/>
            <person name="Grigoriev I.V."/>
            <person name="Hibbett D.S."/>
        </authorList>
    </citation>
    <scope>NUCLEOTIDE SEQUENCE</scope>
    <source>
        <strain evidence="3">FP-58527</strain>
    </source>
</reference>
<dbReference type="AlphaFoldDB" id="S8EPW8"/>
<dbReference type="EMBL" id="KE504122">
    <property type="protein sequence ID" value="EPT06168.1"/>
    <property type="molecule type" value="Genomic_DNA"/>
</dbReference>
<dbReference type="Proteomes" id="UP000015241">
    <property type="component" value="Unassembled WGS sequence"/>
</dbReference>
<sequence length="348" mass="40272">MALGLLTSITIFILSSGTVLRDLGYLLRPVWDTPPKPFHVIPHYDHANVSASDLCELHGWRRREDNVKIWDATIFSVELDLLEIRLRELYAVVDHFIIVESSSTFTGLPKPLHFAENRARFAWAAEKIFYRTVDLPPNPDGPRHADMTWANEGRSRGEINDILRAQGARPGDLLIQADVDEIPSARTIELVRACEGYPDVLHLSLRDYMYSFVRALPEVKEGGSWRASVKTWNPTGQGYYGYSHGRQSDVILADSGWHCSWCFKYIEDFQFKMRSYSHYDRVTRPEKQLEPAEIQRKICEGKDVFDMYPEAYSFDSLYRLFGTLPLTYSYTQLPWWAVQNAEQFDYLL</sequence>
<dbReference type="PANTHER" id="PTHR12224">
    <property type="entry name" value="BETA-1,4-MANNOSYL-GLYCOPROTEIN BETA-1,4-N-ACETYLGLUCOSAMINYL-TRANSFERASE"/>
    <property type="match status" value="1"/>
</dbReference>
<name>S8EPW8_FOMSC</name>
<feature type="non-terminal residue" evidence="2">
    <location>
        <position position="348"/>
    </location>
</feature>
<dbReference type="InterPro" id="IPR006813">
    <property type="entry name" value="Glyco_trans_17"/>
</dbReference>
<dbReference type="eggNOG" id="ENOG502QPVW">
    <property type="taxonomic scope" value="Eukaryota"/>
</dbReference>
<feature type="signal peptide" evidence="1">
    <location>
        <begin position="1"/>
        <end position="17"/>
    </location>
</feature>
<dbReference type="Pfam" id="PF04724">
    <property type="entry name" value="Glyco_transf_17"/>
    <property type="match status" value="1"/>
</dbReference>
<evidence type="ECO:0000256" key="1">
    <source>
        <dbReference type="SAM" id="SignalP"/>
    </source>
</evidence>
<organism evidence="2 3">
    <name type="scientific">Fomitopsis schrenkii</name>
    <name type="common">Brown rot fungus</name>
    <dbReference type="NCBI Taxonomy" id="2126942"/>
    <lineage>
        <taxon>Eukaryota</taxon>
        <taxon>Fungi</taxon>
        <taxon>Dikarya</taxon>
        <taxon>Basidiomycota</taxon>
        <taxon>Agaricomycotina</taxon>
        <taxon>Agaricomycetes</taxon>
        <taxon>Polyporales</taxon>
        <taxon>Fomitopsis</taxon>
    </lineage>
</organism>
<dbReference type="GO" id="GO:0006044">
    <property type="term" value="P:N-acetylglucosamine metabolic process"/>
    <property type="evidence" value="ECO:0007669"/>
    <property type="project" value="TreeGrafter"/>
</dbReference>
<accession>S8EPW8</accession>
<evidence type="ECO:0000313" key="3">
    <source>
        <dbReference type="Proteomes" id="UP000015241"/>
    </source>
</evidence>
<gene>
    <name evidence="2" type="ORF">FOMPIDRAFT_68374</name>
</gene>
<dbReference type="OrthoDB" id="6474464at2759"/>
<protein>
    <submittedName>
        <fullName evidence="2">Acetylglucosaminyltransferase</fullName>
    </submittedName>
</protein>
<keyword evidence="1" id="KW-0732">Signal</keyword>
<feature type="chain" id="PRO_5004550735" evidence="1">
    <location>
        <begin position="18"/>
        <end position="348"/>
    </location>
</feature>
<keyword evidence="3" id="KW-1185">Reference proteome</keyword>
<dbReference type="HOGENOM" id="CLU_038606_0_0_1"/>